<name>C1EES3_MICCC</name>
<keyword evidence="3" id="KW-1185">Reference proteome</keyword>
<dbReference type="GeneID" id="8247453"/>
<gene>
    <name evidence="2" type="ORF">MICPUN_62725</name>
</gene>
<evidence type="ECO:0008006" key="4">
    <source>
        <dbReference type="Google" id="ProtNLM"/>
    </source>
</evidence>
<dbReference type="KEGG" id="mis:MICPUN_62725"/>
<dbReference type="AlphaFoldDB" id="C1EES3"/>
<dbReference type="InParanoid" id="C1EES3"/>
<dbReference type="EMBL" id="CP001330">
    <property type="protein sequence ID" value="ACO66582.1"/>
    <property type="molecule type" value="Genomic_DNA"/>
</dbReference>
<protein>
    <recommendedName>
        <fullName evidence="4">F-box domain-containing protein</fullName>
    </recommendedName>
</protein>
<organism evidence="2 3">
    <name type="scientific">Micromonas commoda (strain RCC299 / NOUM17 / CCMP2709)</name>
    <name type="common">Picoplanktonic green alga</name>
    <dbReference type="NCBI Taxonomy" id="296587"/>
    <lineage>
        <taxon>Eukaryota</taxon>
        <taxon>Viridiplantae</taxon>
        <taxon>Chlorophyta</taxon>
        <taxon>Mamiellophyceae</taxon>
        <taxon>Mamiellales</taxon>
        <taxon>Mamiellaceae</taxon>
        <taxon>Micromonas</taxon>
    </lineage>
</organism>
<dbReference type="RefSeq" id="XP_002505324.1">
    <property type="nucleotide sequence ID" value="XM_002505278.1"/>
</dbReference>
<feature type="region of interest" description="Disordered" evidence="1">
    <location>
        <begin position="1"/>
        <end position="23"/>
    </location>
</feature>
<evidence type="ECO:0000313" key="3">
    <source>
        <dbReference type="Proteomes" id="UP000002009"/>
    </source>
</evidence>
<proteinExistence type="predicted"/>
<sequence length="168" mass="18956">MTMCGKRARERSMDASEPPTNASSPLMDLMLHAPDVFHEGITSRLEYGDLFSLAAVGAACRDEVRSLDDVDLVRSVRSVCPQYLWGSWARWLERGCVKDCCRGKPRGFFASVFDEAIRDRDAPKTPPRLRRSVTECDESLARHKIQRHSTRIPEGQGRASFAFPVAWL</sequence>
<evidence type="ECO:0000313" key="2">
    <source>
        <dbReference type="EMBL" id="ACO66582.1"/>
    </source>
</evidence>
<accession>C1EES3</accession>
<reference evidence="2 3" key="1">
    <citation type="journal article" date="2009" name="Science">
        <title>Green evolution and dynamic adaptations revealed by genomes of the marine picoeukaryotes Micromonas.</title>
        <authorList>
            <person name="Worden A.Z."/>
            <person name="Lee J.H."/>
            <person name="Mock T."/>
            <person name="Rouze P."/>
            <person name="Simmons M.P."/>
            <person name="Aerts A.L."/>
            <person name="Allen A.E."/>
            <person name="Cuvelier M.L."/>
            <person name="Derelle E."/>
            <person name="Everett M.V."/>
            <person name="Foulon E."/>
            <person name="Grimwood J."/>
            <person name="Gundlach H."/>
            <person name="Henrissat B."/>
            <person name="Napoli C."/>
            <person name="McDonald S.M."/>
            <person name="Parker M.S."/>
            <person name="Rombauts S."/>
            <person name="Salamov A."/>
            <person name="Von Dassow P."/>
            <person name="Badger J.H."/>
            <person name="Coutinho P.M."/>
            <person name="Demir E."/>
            <person name="Dubchak I."/>
            <person name="Gentemann C."/>
            <person name="Eikrem W."/>
            <person name="Gready J.E."/>
            <person name="John U."/>
            <person name="Lanier W."/>
            <person name="Lindquist E.A."/>
            <person name="Lucas S."/>
            <person name="Mayer K.F."/>
            <person name="Moreau H."/>
            <person name="Not F."/>
            <person name="Otillar R."/>
            <person name="Panaud O."/>
            <person name="Pangilinan J."/>
            <person name="Paulsen I."/>
            <person name="Piegu B."/>
            <person name="Poliakov A."/>
            <person name="Robbens S."/>
            <person name="Schmutz J."/>
            <person name="Toulza E."/>
            <person name="Wyss T."/>
            <person name="Zelensky A."/>
            <person name="Zhou K."/>
            <person name="Armbrust E.V."/>
            <person name="Bhattacharya D."/>
            <person name="Goodenough U.W."/>
            <person name="Van de Peer Y."/>
            <person name="Grigoriev I.V."/>
        </authorList>
    </citation>
    <scope>NUCLEOTIDE SEQUENCE [LARGE SCALE GENOMIC DNA]</scope>
    <source>
        <strain evidence="3">RCC299 / NOUM17</strain>
    </source>
</reference>
<dbReference type="Proteomes" id="UP000002009">
    <property type="component" value="Chromosome 11"/>
</dbReference>
<evidence type="ECO:0000256" key="1">
    <source>
        <dbReference type="SAM" id="MobiDB-lite"/>
    </source>
</evidence>